<dbReference type="Proteomes" id="UP001056384">
    <property type="component" value="Chromosome 3"/>
</dbReference>
<keyword evidence="2" id="KW-0808">Transferase</keyword>
<evidence type="ECO:0000313" key="3">
    <source>
        <dbReference type="Proteomes" id="UP001056384"/>
    </source>
</evidence>
<dbReference type="PANTHER" id="PTHR43591">
    <property type="entry name" value="METHYLTRANSFERASE"/>
    <property type="match status" value="1"/>
</dbReference>
<dbReference type="SUPFAM" id="SSF53335">
    <property type="entry name" value="S-adenosyl-L-methionine-dependent methyltransferases"/>
    <property type="match status" value="1"/>
</dbReference>
<dbReference type="OrthoDB" id="10017101at2759"/>
<feature type="compositionally biased region" description="Basic and acidic residues" evidence="1">
    <location>
        <begin position="95"/>
        <end position="104"/>
    </location>
</feature>
<evidence type="ECO:0000256" key="1">
    <source>
        <dbReference type="SAM" id="MobiDB-lite"/>
    </source>
</evidence>
<gene>
    <name evidence="2" type="ORF">Slin15195_G041070</name>
</gene>
<dbReference type="AlphaFoldDB" id="A0A9Q9ARD6"/>
<keyword evidence="2" id="KW-0489">Methyltransferase</keyword>
<name>A0A9Q9ARD6_9PEZI</name>
<accession>A0A9Q9ARD6</accession>
<dbReference type="Pfam" id="PF13489">
    <property type="entry name" value="Methyltransf_23"/>
    <property type="match status" value="1"/>
</dbReference>
<evidence type="ECO:0000313" key="2">
    <source>
        <dbReference type="EMBL" id="USW50788.1"/>
    </source>
</evidence>
<dbReference type="Gene3D" id="3.40.50.150">
    <property type="entry name" value="Vaccinia Virus protein VP39"/>
    <property type="match status" value="1"/>
</dbReference>
<keyword evidence="3" id="KW-1185">Reference proteome</keyword>
<sequence length="395" mass="44399">MDVTIGQPNDADRCLVLGSELQAAVAIYFQAGTEIELCPLKDTKELNWPLLLMLTDPIPQHHHRQLRIQYDDDQHGTEADEMSMRSPQHELSMGSKDRGFHQDPKATYMLPNDSPEHARLERQARLLSAIMDHKVIHSPLSPERVERVLDIGCGTGVVTKLLAEQFPKAQAFGVDLSEVPEVRQFPSNVHFLQGNILTQIPAEWKPVRGGKTLPGDDGLFDLCFSRLFINQLPDPAGLVKQEFRLLKPGGYIEMHELSGPMVDQNADPISDLGWWLEWTAAFEATTGATFRNTGKAAAAWMEAAGFVDIEVKEYMWPVGLHGASHAVRDQFGDVPAGSFEQDILDVYSTFVHRLHDQEVLDQESANRILEGLRKCVLSEKKHYHRFLVTVGRRPE</sequence>
<protein>
    <submittedName>
        <fullName evidence="2">S-adenosyl-L-methionine-dependent methyltransferase</fullName>
    </submittedName>
</protein>
<dbReference type="GO" id="GO:0008168">
    <property type="term" value="F:methyltransferase activity"/>
    <property type="evidence" value="ECO:0007669"/>
    <property type="project" value="UniProtKB-KW"/>
</dbReference>
<dbReference type="InterPro" id="IPR029063">
    <property type="entry name" value="SAM-dependent_MTases_sf"/>
</dbReference>
<reference evidence="2" key="1">
    <citation type="submission" date="2022-06" db="EMBL/GenBank/DDBJ databases">
        <title>Complete genome sequences of two strains of the flax pathogen Septoria linicola.</title>
        <authorList>
            <person name="Lapalu N."/>
            <person name="Simon A."/>
            <person name="Demenou B."/>
            <person name="Paumier D."/>
            <person name="Guillot M.-P."/>
            <person name="Gout L."/>
            <person name="Valade R."/>
        </authorList>
    </citation>
    <scope>NUCLEOTIDE SEQUENCE</scope>
    <source>
        <strain evidence="2">SE15195</strain>
    </source>
</reference>
<proteinExistence type="predicted"/>
<dbReference type="GO" id="GO:0032259">
    <property type="term" value="P:methylation"/>
    <property type="evidence" value="ECO:0007669"/>
    <property type="project" value="UniProtKB-KW"/>
</dbReference>
<organism evidence="2 3">
    <name type="scientific">Septoria linicola</name>
    <dbReference type="NCBI Taxonomy" id="215465"/>
    <lineage>
        <taxon>Eukaryota</taxon>
        <taxon>Fungi</taxon>
        <taxon>Dikarya</taxon>
        <taxon>Ascomycota</taxon>
        <taxon>Pezizomycotina</taxon>
        <taxon>Dothideomycetes</taxon>
        <taxon>Dothideomycetidae</taxon>
        <taxon>Mycosphaerellales</taxon>
        <taxon>Mycosphaerellaceae</taxon>
        <taxon>Septoria</taxon>
    </lineage>
</organism>
<feature type="region of interest" description="Disordered" evidence="1">
    <location>
        <begin position="74"/>
        <end position="113"/>
    </location>
</feature>
<dbReference type="EMBL" id="CP099420">
    <property type="protein sequence ID" value="USW50788.1"/>
    <property type="molecule type" value="Genomic_DNA"/>
</dbReference>
<dbReference type="CDD" id="cd02440">
    <property type="entry name" value="AdoMet_MTases"/>
    <property type="match status" value="1"/>
</dbReference>